<feature type="region of interest" description="Disordered" evidence="1">
    <location>
        <begin position="1"/>
        <end position="48"/>
    </location>
</feature>
<comment type="caution">
    <text evidence="2">The sequence shown here is derived from an EMBL/GenBank/DDBJ whole genome shotgun (WGS) entry which is preliminary data.</text>
</comment>
<proteinExistence type="predicted"/>
<evidence type="ECO:0000256" key="1">
    <source>
        <dbReference type="SAM" id="MobiDB-lite"/>
    </source>
</evidence>
<reference evidence="2 3" key="1">
    <citation type="submission" date="2017-05" db="EMBL/GenBank/DDBJ databases">
        <title>Functional genome analysis of Paenibacillus pasadenensis strain R16: insights on endophytic life style and antifungal activity.</title>
        <authorList>
            <person name="Passera A."/>
            <person name="Marcolungo L."/>
            <person name="Casati P."/>
            <person name="Brasca M."/>
            <person name="Quaglino F."/>
            <person name="Delledonne M."/>
        </authorList>
    </citation>
    <scope>NUCLEOTIDE SEQUENCE [LARGE SCALE GENOMIC DNA]</scope>
    <source>
        <strain evidence="2 3">R16</strain>
    </source>
</reference>
<gene>
    <name evidence="2" type="ORF">B8V81_4741</name>
</gene>
<accession>A0A2N5N7N2</accession>
<feature type="compositionally biased region" description="Basic residues" evidence="1">
    <location>
        <begin position="36"/>
        <end position="48"/>
    </location>
</feature>
<protein>
    <submittedName>
        <fullName evidence="2">Uncharacterized protein</fullName>
    </submittedName>
</protein>
<organism evidence="2 3">
    <name type="scientific">Paenibacillus pasadenensis</name>
    <dbReference type="NCBI Taxonomy" id="217090"/>
    <lineage>
        <taxon>Bacteria</taxon>
        <taxon>Bacillati</taxon>
        <taxon>Bacillota</taxon>
        <taxon>Bacilli</taxon>
        <taxon>Bacillales</taxon>
        <taxon>Paenibacillaceae</taxon>
        <taxon>Paenibacillus</taxon>
    </lineage>
</organism>
<sequence>MIHPVSPSSRPRKGRFWHFPPDEPSGKEVAGCRQPTTRRRRPGPRVRG</sequence>
<dbReference type="Proteomes" id="UP000234789">
    <property type="component" value="Unassembled WGS sequence"/>
</dbReference>
<evidence type="ECO:0000313" key="2">
    <source>
        <dbReference type="EMBL" id="PLT46310.1"/>
    </source>
</evidence>
<name>A0A2N5N7N2_9BACL</name>
<evidence type="ECO:0000313" key="3">
    <source>
        <dbReference type="Proteomes" id="UP000234789"/>
    </source>
</evidence>
<dbReference type="EMBL" id="NFEZ01000004">
    <property type="protein sequence ID" value="PLT46310.1"/>
    <property type="molecule type" value="Genomic_DNA"/>
</dbReference>
<keyword evidence="3" id="KW-1185">Reference proteome</keyword>
<dbReference type="AlphaFoldDB" id="A0A2N5N7N2"/>